<dbReference type="InterPro" id="IPR037523">
    <property type="entry name" value="VOC_core"/>
</dbReference>
<reference evidence="2" key="2">
    <citation type="submission" date="2020-09" db="EMBL/GenBank/DDBJ databases">
        <authorList>
            <person name="Sun Q."/>
            <person name="Kim S."/>
        </authorList>
    </citation>
    <scope>NUCLEOTIDE SEQUENCE</scope>
    <source>
        <strain evidence="2">KCTC 32255</strain>
    </source>
</reference>
<accession>A0A918UFT3</accession>
<sequence length="133" mass="14515">MRINGIDHVNLLTDDLDASAAFYELVLGLARSDIPIDLGGLRGVWLRDGDGQAVIHLIDRLSMPESYAGHNPGASTNGFHHVAFSCTGFDDCRARLEELGIDYRPRHFAGMTLRQIVVQGPDAVNIELNFVAA</sequence>
<evidence type="ECO:0000313" key="2">
    <source>
        <dbReference type="EMBL" id="GGZ03080.1"/>
    </source>
</evidence>
<name>A0A918UFT3_9SPHN</name>
<evidence type="ECO:0000313" key="3">
    <source>
        <dbReference type="Proteomes" id="UP000648075"/>
    </source>
</evidence>
<protein>
    <recommendedName>
        <fullName evidence="1">VOC domain-containing protein</fullName>
    </recommendedName>
</protein>
<dbReference type="Pfam" id="PF00903">
    <property type="entry name" value="Glyoxalase"/>
    <property type="match status" value="1"/>
</dbReference>
<proteinExistence type="predicted"/>
<comment type="caution">
    <text evidence="2">The sequence shown here is derived from an EMBL/GenBank/DDBJ whole genome shotgun (WGS) entry which is preliminary data.</text>
</comment>
<dbReference type="Gene3D" id="3.10.180.10">
    <property type="entry name" value="2,3-Dihydroxybiphenyl 1,2-Dioxygenase, domain 1"/>
    <property type="match status" value="1"/>
</dbReference>
<reference evidence="2" key="1">
    <citation type="journal article" date="2014" name="Int. J. Syst. Evol. Microbiol.">
        <title>Complete genome sequence of Corynebacterium casei LMG S-19264T (=DSM 44701T), isolated from a smear-ripened cheese.</title>
        <authorList>
            <consortium name="US DOE Joint Genome Institute (JGI-PGF)"/>
            <person name="Walter F."/>
            <person name="Albersmeier A."/>
            <person name="Kalinowski J."/>
            <person name="Ruckert C."/>
        </authorList>
    </citation>
    <scope>NUCLEOTIDE SEQUENCE</scope>
    <source>
        <strain evidence="2">KCTC 32255</strain>
    </source>
</reference>
<organism evidence="2 3">
    <name type="scientific">Novosphingobium colocasiae</name>
    <dbReference type="NCBI Taxonomy" id="1256513"/>
    <lineage>
        <taxon>Bacteria</taxon>
        <taxon>Pseudomonadati</taxon>
        <taxon>Pseudomonadota</taxon>
        <taxon>Alphaproteobacteria</taxon>
        <taxon>Sphingomonadales</taxon>
        <taxon>Sphingomonadaceae</taxon>
        <taxon>Novosphingobium</taxon>
    </lineage>
</organism>
<dbReference type="SUPFAM" id="SSF54593">
    <property type="entry name" value="Glyoxalase/Bleomycin resistance protein/Dihydroxybiphenyl dioxygenase"/>
    <property type="match status" value="1"/>
</dbReference>
<dbReference type="PROSITE" id="PS51819">
    <property type="entry name" value="VOC"/>
    <property type="match status" value="1"/>
</dbReference>
<dbReference type="InterPro" id="IPR004360">
    <property type="entry name" value="Glyas_Fos-R_dOase_dom"/>
</dbReference>
<dbReference type="RefSeq" id="WP_189620814.1">
    <property type="nucleotide sequence ID" value="NZ_BMZA01000005.1"/>
</dbReference>
<dbReference type="PANTHER" id="PTHR46142">
    <property type="match status" value="1"/>
</dbReference>
<dbReference type="PANTHER" id="PTHR46142:SF3">
    <property type="entry name" value="F18B13.24 PROTEIN"/>
    <property type="match status" value="1"/>
</dbReference>
<gene>
    <name evidence="2" type="ORF">GCM10011614_17480</name>
</gene>
<dbReference type="Proteomes" id="UP000648075">
    <property type="component" value="Unassembled WGS sequence"/>
</dbReference>
<feature type="domain" description="VOC" evidence="1">
    <location>
        <begin position="5"/>
        <end position="131"/>
    </location>
</feature>
<evidence type="ECO:0000259" key="1">
    <source>
        <dbReference type="PROSITE" id="PS51819"/>
    </source>
</evidence>
<dbReference type="EMBL" id="BMZA01000005">
    <property type="protein sequence ID" value="GGZ03080.1"/>
    <property type="molecule type" value="Genomic_DNA"/>
</dbReference>
<keyword evidence="3" id="KW-1185">Reference proteome</keyword>
<dbReference type="AlphaFoldDB" id="A0A918UFT3"/>
<dbReference type="InterPro" id="IPR029068">
    <property type="entry name" value="Glyas_Bleomycin-R_OHBP_Dase"/>
</dbReference>